<dbReference type="PANTHER" id="PTHR30466:SF11">
    <property type="entry name" value="FLAVIN-DEPENDENT MONOOXYGENASE, REDUCTASE SUBUNIT HSAB"/>
    <property type="match status" value="1"/>
</dbReference>
<dbReference type="InterPro" id="IPR050268">
    <property type="entry name" value="NADH-dep_flavin_reductase"/>
</dbReference>
<dbReference type="STRING" id="337701.SAMN05444398_1307"/>
<evidence type="ECO:0000259" key="3">
    <source>
        <dbReference type="SMART" id="SM00903"/>
    </source>
</evidence>
<dbReference type="InterPro" id="IPR012349">
    <property type="entry name" value="Split_barrel_FMN-bd"/>
</dbReference>
<dbReference type="RefSeq" id="WP_073038105.1">
    <property type="nucleotide sequence ID" value="NZ_BMLR01000029.1"/>
</dbReference>
<dbReference type="EMBL" id="FRBR01000030">
    <property type="protein sequence ID" value="SHM65771.1"/>
    <property type="molecule type" value="Genomic_DNA"/>
</dbReference>
<organism evidence="4 5">
    <name type="scientific">Roseovarius pacificus</name>
    <dbReference type="NCBI Taxonomy" id="337701"/>
    <lineage>
        <taxon>Bacteria</taxon>
        <taxon>Pseudomonadati</taxon>
        <taxon>Pseudomonadota</taxon>
        <taxon>Alphaproteobacteria</taxon>
        <taxon>Rhodobacterales</taxon>
        <taxon>Roseobacteraceae</taxon>
        <taxon>Roseovarius</taxon>
    </lineage>
</organism>
<evidence type="ECO:0000256" key="2">
    <source>
        <dbReference type="ARBA" id="ARBA00023002"/>
    </source>
</evidence>
<name>A0A1M7KK58_9RHOB</name>
<accession>A0A1M7KK58</accession>
<reference evidence="4 5" key="1">
    <citation type="submission" date="2016-11" db="EMBL/GenBank/DDBJ databases">
        <authorList>
            <person name="Jaros S."/>
            <person name="Januszkiewicz K."/>
            <person name="Wedrychowicz H."/>
        </authorList>
    </citation>
    <scope>NUCLEOTIDE SEQUENCE [LARGE SCALE GENOMIC DNA]</scope>
    <source>
        <strain evidence="4 5">DSM 29589</strain>
    </source>
</reference>
<dbReference type="PANTHER" id="PTHR30466">
    <property type="entry name" value="FLAVIN REDUCTASE"/>
    <property type="match status" value="1"/>
</dbReference>
<dbReference type="SUPFAM" id="SSF50475">
    <property type="entry name" value="FMN-binding split barrel"/>
    <property type="match status" value="1"/>
</dbReference>
<feature type="domain" description="Flavin reductase like" evidence="3">
    <location>
        <begin position="22"/>
        <end position="166"/>
    </location>
</feature>
<dbReference type="Proteomes" id="UP000183974">
    <property type="component" value="Unassembled WGS sequence"/>
</dbReference>
<evidence type="ECO:0000313" key="4">
    <source>
        <dbReference type="EMBL" id="SHM65771.1"/>
    </source>
</evidence>
<evidence type="ECO:0000256" key="1">
    <source>
        <dbReference type="ARBA" id="ARBA00008898"/>
    </source>
</evidence>
<evidence type="ECO:0000313" key="5">
    <source>
        <dbReference type="Proteomes" id="UP000183974"/>
    </source>
</evidence>
<sequence>MASDTPNSKKYAVEPAEFRKVMSAYPTGVVAVTAMIDGDPTGMIVGSFGSVSLTPPLVSFTASHSSSSYQKLRKVNRLMINVLAAEQLPVCQSLSSKTLKNRWSNVKWNLSRSELPMIDDSLAHIECNRFAVHQVGDHDIVICEVSSMSSKEDGRPLIFLGSEYSSTVAR</sequence>
<dbReference type="GO" id="GO:0010181">
    <property type="term" value="F:FMN binding"/>
    <property type="evidence" value="ECO:0007669"/>
    <property type="project" value="InterPro"/>
</dbReference>
<comment type="similarity">
    <text evidence="1">Belongs to the non-flavoprotein flavin reductase family.</text>
</comment>
<keyword evidence="2" id="KW-0560">Oxidoreductase</keyword>
<dbReference type="Pfam" id="PF01613">
    <property type="entry name" value="Flavin_Reduct"/>
    <property type="match status" value="1"/>
</dbReference>
<dbReference type="SMART" id="SM00903">
    <property type="entry name" value="Flavin_Reduct"/>
    <property type="match status" value="1"/>
</dbReference>
<keyword evidence="5" id="KW-1185">Reference proteome</keyword>
<dbReference type="AlphaFoldDB" id="A0A1M7KK58"/>
<dbReference type="OrthoDB" id="9792858at2"/>
<gene>
    <name evidence="4" type="ORF">SAMN05444398_1307</name>
</gene>
<dbReference type="Gene3D" id="2.30.110.10">
    <property type="entry name" value="Electron Transport, Fmn-binding Protein, Chain A"/>
    <property type="match status" value="1"/>
</dbReference>
<protein>
    <submittedName>
        <fullName evidence="4">NADH-FMN oxidoreductase RutF, flavin reductase (DIM6/NTAB) family</fullName>
    </submittedName>
</protein>
<proteinExistence type="inferred from homology"/>
<dbReference type="GO" id="GO:0042602">
    <property type="term" value="F:riboflavin reductase (NADPH) activity"/>
    <property type="evidence" value="ECO:0007669"/>
    <property type="project" value="TreeGrafter"/>
</dbReference>
<dbReference type="InterPro" id="IPR002563">
    <property type="entry name" value="Flavin_Rdtase-like_dom"/>
</dbReference>